<dbReference type="AlphaFoldDB" id="A0A438GCP8"/>
<accession>A0A438GCP8</accession>
<comment type="caution">
    <text evidence="1">The sequence shown here is derived from an EMBL/GenBank/DDBJ whole genome shotgun (WGS) entry which is preliminary data.</text>
</comment>
<name>A0A438GCP8_VITVI</name>
<reference evidence="1 2" key="1">
    <citation type="journal article" date="2018" name="PLoS Genet.">
        <title>Population sequencing reveals clonal diversity and ancestral inbreeding in the grapevine cultivar Chardonnay.</title>
        <authorList>
            <person name="Roach M.J."/>
            <person name="Johnson D.L."/>
            <person name="Bohlmann J."/>
            <person name="van Vuuren H.J."/>
            <person name="Jones S.J."/>
            <person name="Pretorius I.S."/>
            <person name="Schmidt S.A."/>
            <person name="Borneman A.R."/>
        </authorList>
    </citation>
    <scope>NUCLEOTIDE SEQUENCE [LARGE SCALE GENOMIC DNA]</scope>
    <source>
        <strain evidence="2">cv. Chardonnay</strain>
        <tissue evidence="1">Leaf</tissue>
    </source>
</reference>
<dbReference type="EMBL" id="QGNW01000477">
    <property type="protein sequence ID" value="RVW69989.1"/>
    <property type="molecule type" value="Genomic_DNA"/>
</dbReference>
<organism evidence="1 2">
    <name type="scientific">Vitis vinifera</name>
    <name type="common">Grape</name>
    <dbReference type="NCBI Taxonomy" id="29760"/>
    <lineage>
        <taxon>Eukaryota</taxon>
        <taxon>Viridiplantae</taxon>
        <taxon>Streptophyta</taxon>
        <taxon>Embryophyta</taxon>
        <taxon>Tracheophyta</taxon>
        <taxon>Spermatophyta</taxon>
        <taxon>Magnoliopsida</taxon>
        <taxon>eudicotyledons</taxon>
        <taxon>Gunneridae</taxon>
        <taxon>Pentapetalae</taxon>
        <taxon>rosids</taxon>
        <taxon>Vitales</taxon>
        <taxon>Vitaceae</taxon>
        <taxon>Viteae</taxon>
        <taxon>Vitis</taxon>
    </lineage>
</organism>
<dbReference type="Proteomes" id="UP000288805">
    <property type="component" value="Unassembled WGS sequence"/>
</dbReference>
<proteinExistence type="predicted"/>
<protein>
    <submittedName>
        <fullName evidence="1">Uncharacterized protein</fullName>
    </submittedName>
</protein>
<evidence type="ECO:0000313" key="1">
    <source>
        <dbReference type="EMBL" id="RVW69989.1"/>
    </source>
</evidence>
<evidence type="ECO:0000313" key="2">
    <source>
        <dbReference type="Proteomes" id="UP000288805"/>
    </source>
</evidence>
<gene>
    <name evidence="1" type="ORF">CK203_052723</name>
</gene>
<sequence length="188" mass="21137">MSQSSGVLVVVVMWPQPWCELQGIEARGPTLIVLVCVSHESILVASLGGLRRVVFYQASRVGVIPISYLGLPLGAPHNSLAAWDEVEEGFVRLRLEQIQQNFLWGGGTLERKPHLVKFTRNLNDWEIEIVEHFLARFLFKVVVERGEDKQGKGVVAISVLSWVIHSAIKEIVSEIEDLLRMWSSLIID</sequence>